<gene>
    <name evidence="2" type="ORF">BC777_3438</name>
</gene>
<dbReference type="OrthoDB" id="9815027at2"/>
<dbReference type="GO" id="GO:0005829">
    <property type="term" value="C:cytosol"/>
    <property type="evidence" value="ECO:0007669"/>
    <property type="project" value="TreeGrafter"/>
</dbReference>
<dbReference type="InterPro" id="IPR023100">
    <property type="entry name" value="D-aminoacylase_insert_dom_sf"/>
</dbReference>
<dbReference type="GO" id="GO:0016811">
    <property type="term" value="F:hydrolase activity, acting on carbon-nitrogen (but not peptide) bonds, in linear amides"/>
    <property type="evidence" value="ECO:0007669"/>
    <property type="project" value="InterPro"/>
</dbReference>
<comment type="caution">
    <text evidence="2">The sequence shown here is derived from an EMBL/GenBank/DDBJ whole genome shotgun (WGS) entry which is preliminary data.</text>
</comment>
<dbReference type="Gene3D" id="3.20.20.140">
    <property type="entry name" value="Metal-dependent hydrolases"/>
    <property type="match status" value="2"/>
</dbReference>
<dbReference type="Pfam" id="PF07969">
    <property type="entry name" value="Amidohydro_3"/>
    <property type="match status" value="2"/>
</dbReference>
<name>A0A2M8W0C6_9RHOB</name>
<proteinExistence type="predicted"/>
<reference evidence="2 3" key="1">
    <citation type="submission" date="2017-11" db="EMBL/GenBank/DDBJ databases">
        <title>Genomic Encyclopedia of Archaeal and Bacterial Type Strains, Phase II (KMG-II): From Individual Species to Whole Genera.</title>
        <authorList>
            <person name="Goeker M."/>
        </authorList>
    </citation>
    <scope>NUCLEOTIDE SEQUENCE [LARGE SCALE GENOMIC DNA]</scope>
    <source>
        <strain evidence="2 3">DSM 29128</strain>
    </source>
</reference>
<dbReference type="PANTHER" id="PTHR11647">
    <property type="entry name" value="HYDRANTOINASE/DIHYDROPYRIMIDINASE FAMILY MEMBER"/>
    <property type="match status" value="1"/>
</dbReference>
<keyword evidence="3" id="KW-1185">Reference proteome</keyword>
<evidence type="ECO:0000259" key="1">
    <source>
        <dbReference type="Pfam" id="PF07969"/>
    </source>
</evidence>
<evidence type="ECO:0000313" key="2">
    <source>
        <dbReference type="EMBL" id="PJI84380.1"/>
    </source>
</evidence>
<dbReference type="InterPro" id="IPR013108">
    <property type="entry name" value="Amidohydro_3"/>
</dbReference>
<dbReference type="Gene3D" id="2.30.40.10">
    <property type="entry name" value="Urease, subunit C, domain 1"/>
    <property type="match status" value="1"/>
</dbReference>
<dbReference type="RefSeq" id="WP_100369385.1">
    <property type="nucleotide sequence ID" value="NZ_PGTY01000004.1"/>
</dbReference>
<dbReference type="EMBL" id="PGTY01000004">
    <property type="protein sequence ID" value="PJI84380.1"/>
    <property type="molecule type" value="Genomic_DNA"/>
</dbReference>
<accession>A0A2M8W0C6</accession>
<feature type="domain" description="Amidohydrolase 3" evidence="1">
    <location>
        <begin position="424"/>
        <end position="510"/>
    </location>
</feature>
<dbReference type="PANTHER" id="PTHR11647:SF1">
    <property type="entry name" value="COLLAPSIN RESPONSE MEDIATOR PROTEIN"/>
    <property type="match status" value="1"/>
</dbReference>
<dbReference type="Proteomes" id="UP000228531">
    <property type="component" value="Unassembled WGS sequence"/>
</dbReference>
<protein>
    <submittedName>
        <fullName evidence="2">Dihydroorotase</fullName>
    </submittedName>
</protein>
<dbReference type="SUPFAM" id="SSF51556">
    <property type="entry name" value="Metallo-dependent hydrolases"/>
    <property type="match status" value="1"/>
</dbReference>
<dbReference type="InterPro" id="IPR011059">
    <property type="entry name" value="Metal-dep_hydrolase_composite"/>
</dbReference>
<dbReference type="AlphaFoldDB" id="A0A2M8W0C6"/>
<dbReference type="Gene3D" id="3.30.1490.130">
    <property type="entry name" value="D-aminoacylase. Domain 3"/>
    <property type="match status" value="1"/>
</dbReference>
<sequence>MFDLVLKGGEVYDGIGSAAKVTDIGIRDGMIVAVDEIDVDTATEVIDVAGLAVSPGFIDMHTHSDFTLIADGRAESQVHQGVTTEVIGQCGISCAPVCSHAAIRQVAPWFTEKAKHRKWLGFGEYLDVLDDTDLGVNVVAFVGHGTIHRAVLGGELHAGEPDDVAKMAKLVDQCMEEGAGGFSSGLEYFPGSLAAPDHLVPMVEVAAKYGRLYATHVRNRDTEYDLGFTEAMSTARQAGARLQISHIQPKFGAPDHAMEHTLEMIDIARTHDGDIAFDVIPHDWNHTLMAAILPKWAQAGTIDDVLKRLANPEMRERIKANPKPMWLIVKARQWKDIILLNATVNKDSVGADFEEIGRMRGVDPYDAVLDILLEEGDNLMATMWSSKSFRNSDVELCLQQDECAVISDTVAIANDGILSDHIGSLSGYGWAARFLQHYVRDRNVLSLSQGIAKITSIPAKRLGLKKRGQLRPGYHADICVFSPDAISSNVTARDPRRYASGIAHVLVNGVLSIRGGQRMQTNAGSVIREFQPQS</sequence>
<dbReference type="InterPro" id="IPR050378">
    <property type="entry name" value="Metallo-dep_Hydrolases_sf"/>
</dbReference>
<organism evidence="2 3">
    <name type="scientific">Yoonia maricola</name>
    <dbReference type="NCBI Taxonomy" id="420999"/>
    <lineage>
        <taxon>Bacteria</taxon>
        <taxon>Pseudomonadati</taxon>
        <taxon>Pseudomonadota</taxon>
        <taxon>Alphaproteobacteria</taxon>
        <taxon>Rhodobacterales</taxon>
        <taxon>Paracoccaceae</taxon>
        <taxon>Yoonia</taxon>
    </lineage>
</organism>
<evidence type="ECO:0000313" key="3">
    <source>
        <dbReference type="Proteomes" id="UP000228531"/>
    </source>
</evidence>
<dbReference type="GO" id="GO:0016812">
    <property type="term" value="F:hydrolase activity, acting on carbon-nitrogen (but not peptide) bonds, in cyclic amides"/>
    <property type="evidence" value="ECO:0007669"/>
    <property type="project" value="TreeGrafter"/>
</dbReference>
<feature type="domain" description="Amidohydrolase 3" evidence="1">
    <location>
        <begin position="44"/>
        <end position="206"/>
    </location>
</feature>
<dbReference type="InterPro" id="IPR032466">
    <property type="entry name" value="Metal_Hydrolase"/>
</dbReference>
<dbReference type="SUPFAM" id="SSF51338">
    <property type="entry name" value="Composite domain of metallo-dependent hydrolases"/>
    <property type="match status" value="1"/>
</dbReference>